<feature type="compositionally biased region" description="Polar residues" evidence="14">
    <location>
        <begin position="1580"/>
        <end position="1591"/>
    </location>
</feature>
<dbReference type="EC" id="2.7.11.1" evidence="3"/>
<feature type="compositionally biased region" description="Gly residues" evidence="14">
    <location>
        <begin position="1269"/>
        <end position="1281"/>
    </location>
</feature>
<feature type="region of interest" description="Disordered" evidence="14">
    <location>
        <begin position="628"/>
        <end position="662"/>
    </location>
</feature>
<dbReference type="GO" id="GO:0000226">
    <property type="term" value="P:microtubule cytoskeleton organization"/>
    <property type="evidence" value="ECO:0007669"/>
    <property type="project" value="TreeGrafter"/>
</dbReference>
<feature type="compositionally biased region" description="Low complexity" evidence="14">
    <location>
        <begin position="787"/>
        <end position="832"/>
    </location>
</feature>
<dbReference type="PANTHER" id="PTHR24346:SF42">
    <property type="entry name" value="SERINE_THREONINE-PROTEIN KINASE SIK3"/>
    <property type="match status" value="1"/>
</dbReference>
<feature type="domain" description="Protein kinase" evidence="15">
    <location>
        <begin position="42"/>
        <end position="305"/>
    </location>
</feature>
<comment type="similarity">
    <text evidence="2">Belongs to the protein kinase superfamily. CAMK Ser/Thr protein kinase family. SNF1 subfamily.</text>
</comment>
<dbReference type="InterPro" id="IPR001772">
    <property type="entry name" value="KA1_dom"/>
</dbReference>
<evidence type="ECO:0000256" key="12">
    <source>
        <dbReference type="ARBA" id="ARBA00047899"/>
    </source>
</evidence>
<evidence type="ECO:0000313" key="17">
    <source>
        <dbReference type="EMBL" id="ETN59582.1"/>
    </source>
</evidence>
<dbReference type="VEuPathDB" id="VectorBase:ADAR2_007487"/>
<dbReference type="Pfam" id="PF23311">
    <property type="entry name" value="DUF7084"/>
    <property type="match status" value="1"/>
</dbReference>
<feature type="region of interest" description="Disordered" evidence="14">
    <location>
        <begin position="1721"/>
        <end position="1740"/>
    </location>
</feature>
<keyword evidence="8" id="KW-0547">Nucleotide-binding</keyword>
<dbReference type="PANTHER" id="PTHR24346">
    <property type="entry name" value="MAP/MICROTUBULE AFFINITY-REGULATING KINASE"/>
    <property type="match status" value="1"/>
</dbReference>
<dbReference type="PROSITE" id="PS00108">
    <property type="entry name" value="PROTEIN_KINASE_ST"/>
    <property type="match status" value="1"/>
</dbReference>
<dbReference type="Gene3D" id="1.10.510.10">
    <property type="entry name" value="Transferase(Phosphotransferase) domain 1"/>
    <property type="match status" value="1"/>
</dbReference>
<evidence type="ECO:0000256" key="2">
    <source>
        <dbReference type="ARBA" id="ARBA00006234"/>
    </source>
</evidence>
<feature type="compositionally biased region" description="Gly residues" evidence="14">
    <location>
        <begin position="733"/>
        <end position="751"/>
    </location>
</feature>
<dbReference type="InterPro" id="IPR008271">
    <property type="entry name" value="Ser/Thr_kinase_AS"/>
</dbReference>
<keyword evidence="7" id="KW-0479">Metal-binding</keyword>
<feature type="region of interest" description="Disordered" evidence="14">
    <location>
        <begin position="1497"/>
        <end position="1631"/>
    </location>
</feature>
<reference evidence="17" key="2">
    <citation type="submission" date="2010-05" db="EMBL/GenBank/DDBJ databases">
        <authorList>
            <person name="Almeida L.G."/>
            <person name="Nicolas M.F."/>
            <person name="Souza R.C."/>
            <person name="Vasconcelos A.T.R."/>
        </authorList>
    </citation>
    <scope>NUCLEOTIDE SEQUENCE</scope>
</reference>
<evidence type="ECO:0000256" key="10">
    <source>
        <dbReference type="ARBA" id="ARBA00022840"/>
    </source>
</evidence>
<dbReference type="InterPro" id="IPR055511">
    <property type="entry name" value="DUF7084"/>
</dbReference>
<dbReference type="InterPro" id="IPR011009">
    <property type="entry name" value="Kinase-like_dom_sf"/>
</dbReference>
<evidence type="ECO:0000313" key="18">
    <source>
        <dbReference type="EnsemblMetazoa" id="ADAC008800-PA"/>
    </source>
</evidence>
<comment type="catalytic activity">
    <reaction evidence="13">
        <text>L-seryl-[protein] + ATP = O-phospho-L-seryl-[protein] + ADP + H(+)</text>
        <dbReference type="Rhea" id="RHEA:17989"/>
        <dbReference type="Rhea" id="RHEA-COMP:9863"/>
        <dbReference type="Rhea" id="RHEA-COMP:11604"/>
        <dbReference type="ChEBI" id="CHEBI:15378"/>
        <dbReference type="ChEBI" id="CHEBI:29999"/>
        <dbReference type="ChEBI" id="CHEBI:30616"/>
        <dbReference type="ChEBI" id="CHEBI:83421"/>
        <dbReference type="ChEBI" id="CHEBI:456216"/>
        <dbReference type="EC" id="2.7.11.1"/>
    </reaction>
</comment>
<dbReference type="FunFam" id="3.30.200.20:FF:000003">
    <property type="entry name" value="Non-specific serine/threonine protein kinase"/>
    <property type="match status" value="1"/>
</dbReference>
<dbReference type="EnsemblMetazoa" id="ADAC008800-RA">
    <property type="protein sequence ID" value="ADAC008800-PA"/>
    <property type="gene ID" value="ADAC008800"/>
</dbReference>
<name>W5J525_ANODA</name>
<dbReference type="GO" id="GO:0035556">
    <property type="term" value="P:intracellular signal transduction"/>
    <property type="evidence" value="ECO:0007669"/>
    <property type="project" value="TreeGrafter"/>
</dbReference>
<keyword evidence="11" id="KW-0460">Magnesium</keyword>
<reference evidence="17 19" key="1">
    <citation type="journal article" date="2010" name="BMC Genomics">
        <title>Combination of measures distinguishes pre-miRNAs from other stem-loops in the genome of the newly sequenced Anopheles darlingi.</title>
        <authorList>
            <person name="Mendes N.D."/>
            <person name="Freitas A.T."/>
            <person name="Vasconcelos A.T."/>
            <person name="Sagot M.F."/>
        </authorList>
    </citation>
    <scope>NUCLEOTIDE SEQUENCE</scope>
</reference>
<evidence type="ECO:0000256" key="6">
    <source>
        <dbReference type="ARBA" id="ARBA00022679"/>
    </source>
</evidence>
<dbReference type="GO" id="GO:0005524">
    <property type="term" value="F:ATP binding"/>
    <property type="evidence" value="ECO:0007669"/>
    <property type="project" value="UniProtKB-KW"/>
</dbReference>
<evidence type="ECO:0000256" key="1">
    <source>
        <dbReference type="ARBA" id="ARBA00001946"/>
    </source>
</evidence>
<dbReference type="SUPFAM" id="SSF56112">
    <property type="entry name" value="Protein kinase-like (PK-like)"/>
    <property type="match status" value="1"/>
</dbReference>
<protein>
    <recommendedName>
        <fullName evidence="3">non-specific serine/threonine protein kinase</fullName>
        <ecNumber evidence="3">2.7.11.1</ecNumber>
    </recommendedName>
</protein>
<keyword evidence="4" id="KW-0723">Serine/threonine-protein kinase</keyword>
<gene>
    <name evidence="17" type="ORF">AND_008800</name>
</gene>
<feature type="region of interest" description="Disordered" evidence="14">
    <location>
        <begin position="713"/>
        <end position="761"/>
    </location>
</feature>
<dbReference type="FunFam" id="1.10.510.10:FF:000156">
    <property type="entry name" value="Serine/threonine-protein kinase SIK3 homolog"/>
    <property type="match status" value="1"/>
</dbReference>
<sequence length="1797" mass="186672">MAALQQHQQQQHQQQPQHQHQQQQQQQPLPMSIEKLVRVGYYELEKTIGKGNFAVVKLASNVITNSKATATTTTTTTNNVAIKIIDKTCLDEENLAKTFREISILKVLHHPHITRLYEVMESRNKIYLVTEHAAQGEIFDHLVANGRMKEEEAARIFSQIVSAVDYCHRHGIVHRDLKAENVLLDTDMNVKLADFGFSNTFVEGQPLRTWCGSPPYAAPEVFQGVEYDGPKSDIWSLGVVLYVLVCGALPFDGTTLHDLRSVVVAGKFRIPFFMSQECEQLIRHMLVVEPERRYSLKQIAHHRWLGQYNSTPLLADVNTQSMEPGEPGEQHPGTTRDAGGTMPLDAVVMTHMLQLPGLTADMIAQSVHENRFDHIYAIYSLLVDKLRQKRKEKGRLQHHASLAFARSRKTSITTGVVDRTEVIKNDSLERLSPLTSVGSTILNLSTGLGGTEELEKYDLDGAATAARDGIAGSLTGGVATPGQAGTGAAVGGKVPDANDHHHLFPPGTASGIAATSAAAAAAAAGCNGGGNTRRHTVGPGDVAHEQVLVNPNVVPISFKMHETTVNPPTPNVPLNIPSLQNQPIHNLTIKDQHLLKPPTVMGATSSFGRRASDGGANLQIYYPSSSTNFADQSQQQPQQQSQQQQQQQPLSPQQVTDGAGTGVNGVALAVDHLMLQTPSSEGTDDSNDEIQRYMHGRGCTKRHTVGCTDDLSTGCSSPMDPPQGSHSPAPMAGAGGASGSSAGGAGGGGGGRTRRTGLLTVMERPPVISPDLIREVEARMNRDYLPPSLLSSPSSSGGQAVLSSTCSPPSSSAVAVTPTTASSSDTANTGSAGSSGGRGALTPTAKHSSSLQSPISLQPVVAVTPTGSQLITGHLILGSPIPIAHQQQHQQQHHSTQLQLQQQQHQLPAQSLVQAQPIVRRYARACKLPTVQEFAGRYSPVRRASEGSRITSQFPGPFQECQQLQKGLHAAALAQQQQHHQMQQQQQQPLPAHHRNNNLLITPSPPLADNSVSLPGSPMHCKVPMFGEVAIDRPPDLTVPHDVLLSLMPALEKLVLENRLPIETANGIVNTRTMPYEVGHQLGIVRAGGVVTSATGGHVFDMGLNVLQLQHSQSVSPLNSVLRQAAATGGGAGAGANVGGYPLSGRPTGFGLQPSYIAGGGGGGMFGTFGNAPYGGGGYTGQYAASAGGTASVISPTIGLTCHPSGLEYPGSNSNSGCPSPVYYTSGCSSPILPGPPLVMGGTGGAGSCGPGGSNATPLSGSASSSSAVGGGVGGGGGGGASPMHQITRGISSLNTGGGSITRGTPAAPAALPPVFPPASVACNEPLDLSMDIVNSVEIDFSGRGLYSGPTTPVNYFDPKGYGLLPPAPPPHQTMRISATPPTSPNNLCIIQEEQQLHGSSSGTATVTGSVSTVGFRSHSVTGSPEDLSFQHTHPQICLTDVQGSEITLVALSDSSRGDSDDSLNGCCGGVSGGGANTSSASGCGLGFSGLLITDPPGDMPSITRGVGRKASLDTENNSTATNSSSMATSITTTSGSAKLDTSDLSESYVRRGSDKSLGFSDDSLSNDSNPSNLSPSQEPPSASVSTSSGFRSGGLDSEHDTSARLSPDSLGDGGSTRSTVGGPGSGLGDECYELPLPQECSSLDSARILELVKRTLDSTMPPKGCIYGSSSSSSNGRTMVATPAATGDATDPSISNGRSAIGVAAAAAVAEGRSADGAVGATGTANGGEGGSAAGGTDSRSNLSLEFSGGLQIELQVYEGRSKDSNTSKGIKLRRISGDQYEYGKLCQQLITSLTV</sequence>
<feature type="region of interest" description="Disordered" evidence="14">
    <location>
        <begin position="787"/>
        <end position="854"/>
    </location>
</feature>
<evidence type="ECO:0000256" key="5">
    <source>
        <dbReference type="ARBA" id="ARBA00022553"/>
    </source>
</evidence>
<dbReference type="eggNOG" id="KOG0586">
    <property type="taxonomic scope" value="Eukaryota"/>
</dbReference>
<evidence type="ECO:0000256" key="13">
    <source>
        <dbReference type="ARBA" id="ARBA00048679"/>
    </source>
</evidence>
<evidence type="ECO:0000256" key="11">
    <source>
        <dbReference type="ARBA" id="ARBA00022842"/>
    </source>
</evidence>
<dbReference type="PROSITE" id="PS50011">
    <property type="entry name" value="PROTEIN_KINASE_DOM"/>
    <property type="match status" value="1"/>
</dbReference>
<dbReference type="SMART" id="SM00220">
    <property type="entry name" value="S_TKc"/>
    <property type="match status" value="1"/>
</dbReference>
<dbReference type="GO" id="GO:0046872">
    <property type="term" value="F:metal ion binding"/>
    <property type="evidence" value="ECO:0007669"/>
    <property type="project" value="UniProtKB-KW"/>
</dbReference>
<dbReference type="EMBL" id="ADMH02002072">
    <property type="protein sequence ID" value="ETN59582.1"/>
    <property type="molecule type" value="Genomic_DNA"/>
</dbReference>
<feature type="domain" description="KA1" evidence="16">
    <location>
        <begin position="1745"/>
        <end position="1797"/>
    </location>
</feature>
<keyword evidence="9" id="KW-0418">Kinase</keyword>
<feature type="region of interest" description="Disordered" evidence="14">
    <location>
        <begin position="1"/>
        <end position="28"/>
    </location>
</feature>
<evidence type="ECO:0000256" key="9">
    <source>
        <dbReference type="ARBA" id="ARBA00022777"/>
    </source>
</evidence>
<evidence type="ECO:0000259" key="16">
    <source>
        <dbReference type="PROSITE" id="PS50032"/>
    </source>
</evidence>
<feature type="compositionally biased region" description="Low complexity" evidence="14">
    <location>
        <begin position="632"/>
        <end position="654"/>
    </location>
</feature>
<comment type="cofactor">
    <cofactor evidence="1">
        <name>Mg(2+)</name>
        <dbReference type="ChEBI" id="CHEBI:18420"/>
    </cofactor>
</comment>
<dbReference type="Pfam" id="PF00069">
    <property type="entry name" value="Pkinase"/>
    <property type="match status" value="1"/>
</dbReference>
<dbReference type="VEuPathDB" id="VectorBase:ADAC008800"/>
<comment type="catalytic activity">
    <reaction evidence="12">
        <text>L-threonyl-[protein] + ATP = O-phospho-L-threonyl-[protein] + ADP + H(+)</text>
        <dbReference type="Rhea" id="RHEA:46608"/>
        <dbReference type="Rhea" id="RHEA-COMP:11060"/>
        <dbReference type="Rhea" id="RHEA-COMP:11605"/>
        <dbReference type="ChEBI" id="CHEBI:15378"/>
        <dbReference type="ChEBI" id="CHEBI:30013"/>
        <dbReference type="ChEBI" id="CHEBI:30616"/>
        <dbReference type="ChEBI" id="CHEBI:61977"/>
        <dbReference type="ChEBI" id="CHEBI:456216"/>
        <dbReference type="EC" id="2.7.11.1"/>
    </reaction>
</comment>
<dbReference type="InterPro" id="IPR000719">
    <property type="entry name" value="Prot_kinase_dom"/>
</dbReference>
<dbReference type="InterPro" id="IPR057380">
    <property type="entry name" value="UBA_SIK1/2/3"/>
</dbReference>
<dbReference type="Proteomes" id="UP000000673">
    <property type="component" value="Unassembled WGS sequence"/>
</dbReference>
<evidence type="ECO:0000313" key="19">
    <source>
        <dbReference type="Proteomes" id="UP000000673"/>
    </source>
</evidence>
<keyword evidence="5" id="KW-0597">Phosphoprotein</keyword>
<evidence type="ECO:0000256" key="7">
    <source>
        <dbReference type="ARBA" id="ARBA00022723"/>
    </source>
</evidence>
<dbReference type="CDD" id="cd14338">
    <property type="entry name" value="UBA_SIK"/>
    <property type="match status" value="1"/>
</dbReference>
<keyword evidence="10" id="KW-0067">ATP-binding</keyword>
<dbReference type="GO" id="GO:0005737">
    <property type="term" value="C:cytoplasm"/>
    <property type="evidence" value="ECO:0007669"/>
    <property type="project" value="TreeGrafter"/>
</dbReference>
<dbReference type="GO" id="GO:0050321">
    <property type="term" value="F:tau-protein kinase activity"/>
    <property type="evidence" value="ECO:0007669"/>
    <property type="project" value="TreeGrafter"/>
</dbReference>
<evidence type="ECO:0000256" key="8">
    <source>
        <dbReference type="ARBA" id="ARBA00022741"/>
    </source>
</evidence>
<dbReference type="Pfam" id="PF23312">
    <property type="entry name" value="UBA_SIK3"/>
    <property type="match status" value="1"/>
</dbReference>
<keyword evidence="19" id="KW-1185">Reference proteome</keyword>
<feature type="compositionally biased region" description="Low complexity" evidence="14">
    <location>
        <begin position="1515"/>
        <end position="1538"/>
    </location>
</feature>
<evidence type="ECO:0000256" key="14">
    <source>
        <dbReference type="SAM" id="MobiDB-lite"/>
    </source>
</evidence>
<organism evidence="17">
    <name type="scientific">Anopheles darlingi</name>
    <name type="common">Mosquito</name>
    <dbReference type="NCBI Taxonomy" id="43151"/>
    <lineage>
        <taxon>Eukaryota</taxon>
        <taxon>Metazoa</taxon>
        <taxon>Ecdysozoa</taxon>
        <taxon>Arthropoda</taxon>
        <taxon>Hexapoda</taxon>
        <taxon>Insecta</taxon>
        <taxon>Pterygota</taxon>
        <taxon>Neoptera</taxon>
        <taxon>Endopterygota</taxon>
        <taxon>Diptera</taxon>
        <taxon>Nematocera</taxon>
        <taxon>Culicoidea</taxon>
        <taxon>Culicidae</taxon>
        <taxon>Anophelinae</taxon>
        <taxon>Anopheles</taxon>
    </lineage>
</organism>
<evidence type="ECO:0000256" key="4">
    <source>
        <dbReference type="ARBA" id="ARBA00022527"/>
    </source>
</evidence>
<dbReference type="HOGENOM" id="CLU_002474_0_0_1"/>
<feature type="region of interest" description="Disordered" evidence="14">
    <location>
        <begin position="1253"/>
        <end position="1300"/>
    </location>
</feature>
<dbReference type="OMA" id="MQRPVIN"/>
<feature type="compositionally biased region" description="Low complexity" evidence="14">
    <location>
        <begin position="1561"/>
        <end position="1577"/>
    </location>
</feature>
<evidence type="ECO:0000256" key="3">
    <source>
        <dbReference type="ARBA" id="ARBA00012513"/>
    </source>
</evidence>
<evidence type="ECO:0000259" key="15">
    <source>
        <dbReference type="PROSITE" id="PS50011"/>
    </source>
</evidence>
<dbReference type="STRING" id="43151.W5J525"/>
<dbReference type="FunCoup" id="W5J525">
    <property type="interactions" value="28"/>
</dbReference>
<proteinExistence type="inferred from homology"/>
<reference evidence="18" key="4">
    <citation type="submission" date="2015-06" db="UniProtKB">
        <authorList>
            <consortium name="EnsemblMetazoa"/>
        </authorList>
    </citation>
    <scope>IDENTIFICATION</scope>
</reference>
<dbReference type="PROSITE" id="PS50032">
    <property type="entry name" value="KA1"/>
    <property type="match status" value="1"/>
</dbReference>
<accession>W5J525</accession>
<feature type="compositionally biased region" description="Gly residues" evidence="14">
    <location>
        <begin position="1726"/>
        <end position="1735"/>
    </location>
</feature>
<reference evidence="17" key="3">
    <citation type="journal article" date="2013" name="Nucleic Acids Res.">
        <title>The genome of Anopheles darlingi, the main neotropical malaria vector.</title>
        <authorList>
            <person name="Marinotti O."/>
            <person name="Cerqueira G.C."/>
            <person name="de Almeida L.G."/>
            <person name="Ferro M.I."/>
            <person name="Loreto E.L."/>
            <person name="Zaha A."/>
            <person name="Teixeira S.M."/>
            <person name="Wespiser A.R."/>
            <person name="Almeida E Silva A."/>
            <person name="Schlindwein A.D."/>
            <person name="Pacheco A.C."/>
            <person name="Silva A.L."/>
            <person name="Graveley B.R."/>
            <person name="Walenz B.P."/>
            <person name="Lima Bde A."/>
            <person name="Ribeiro C.A."/>
            <person name="Nunes-Silva C.G."/>
            <person name="de Carvalho C.R."/>
            <person name="Soares C.M."/>
            <person name="de Menezes C.B."/>
            <person name="Matiolli C."/>
            <person name="Caffrey D."/>
            <person name="Araujo D.A."/>
            <person name="de Oliveira D.M."/>
            <person name="Golenbock D."/>
            <person name="Grisard E.C."/>
            <person name="Fantinatti-Garboggini F."/>
            <person name="de Carvalho F.M."/>
            <person name="Barcellos F.G."/>
            <person name="Prosdocimi F."/>
            <person name="May G."/>
            <person name="Azevedo Junior G.M."/>
            <person name="Guimaraes G.M."/>
            <person name="Goldman G.H."/>
            <person name="Padilha I.Q."/>
            <person name="Batista Jda S."/>
            <person name="Ferro J.A."/>
            <person name="Ribeiro J.M."/>
            <person name="Fietto J.L."/>
            <person name="Dabbas K.M."/>
            <person name="Cerdeira L."/>
            <person name="Agnez-Lima L.F."/>
            <person name="Brocchi M."/>
            <person name="de Carvalho M.O."/>
            <person name="Teixeira Mde M."/>
            <person name="Diniz Maia Mde M."/>
            <person name="Goldman M.H."/>
            <person name="Cruz Schneider M.P."/>
            <person name="Felipe M.S."/>
            <person name="Hungria M."/>
            <person name="Nicolas M.F."/>
            <person name="Pereira M."/>
            <person name="Montes M.A."/>
            <person name="Cantao M.E."/>
            <person name="Vincentz M."/>
            <person name="Rafael M.S."/>
            <person name="Silverman N."/>
            <person name="Stoco P.H."/>
            <person name="Souza R.C."/>
            <person name="Vicentini R."/>
            <person name="Gazzinelli R.T."/>
            <person name="Neves Rde O."/>
            <person name="Silva R."/>
            <person name="Astolfi-Filho S."/>
            <person name="Maciel T.E."/>
            <person name="Urmenyi T.P."/>
            <person name="Tadei W.P."/>
            <person name="Camargo E.P."/>
            <person name="de Vasconcelos A.T."/>
        </authorList>
    </citation>
    <scope>NUCLEOTIDE SEQUENCE</scope>
</reference>
<keyword evidence="6" id="KW-0808">Transferase</keyword>